<proteinExistence type="predicted"/>
<comment type="caution">
    <text evidence="1">The sequence shown here is derived from an EMBL/GenBank/DDBJ whole genome shotgun (WGS) entry which is preliminary data.</text>
</comment>
<reference evidence="1 2" key="1">
    <citation type="submission" date="2021-06" db="EMBL/GenBank/DDBJ databases">
        <title>Caerostris extrusa draft genome.</title>
        <authorList>
            <person name="Kono N."/>
            <person name="Arakawa K."/>
        </authorList>
    </citation>
    <scope>NUCLEOTIDE SEQUENCE [LARGE SCALE GENOMIC DNA]</scope>
</reference>
<dbReference type="InterPro" id="IPR008974">
    <property type="entry name" value="TRAF-like"/>
</dbReference>
<evidence type="ECO:0000313" key="1">
    <source>
        <dbReference type="EMBL" id="GIY67270.1"/>
    </source>
</evidence>
<dbReference type="EMBL" id="BPLR01014221">
    <property type="protein sequence ID" value="GIY67270.1"/>
    <property type="molecule type" value="Genomic_DNA"/>
</dbReference>
<name>A0AAV4VAI6_CAEEX</name>
<dbReference type="Proteomes" id="UP001054945">
    <property type="component" value="Unassembled WGS sequence"/>
</dbReference>
<evidence type="ECO:0000313" key="2">
    <source>
        <dbReference type="Proteomes" id="UP001054945"/>
    </source>
</evidence>
<sequence>MASNNLQEKAVFTFIWAIENSSVLSIYGARSPTFTVDSLAETRWELSISTCDIIICYIFRKPDMNGPDSIDVDFELSFLNSAGLPLIRKETTSNSRNSSQDGENIHIKIDTGRSAAECWIDCRISLLDKEGKEVHNRRKGWLSSSEDRFSEFQQFYSKNDLLKDKVSFLPNDTLNLRCEFTVYTKPVWSQIEGQKKKKSAWTGRERNASQ</sequence>
<organism evidence="1 2">
    <name type="scientific">Caerostris extrusa</name>
    <name type="common">Bark spider</name>
    <name type="synonym">Caerostris bankana</name>
    <dbReference type="NCBI Taxonomy" id="172846"/>
    <lineage>
        <taxon>Eukaryota</taxon>
        <taxon>Metazoa</taxon>
        <taxon>Ecdysozoa</taxon>
        <taxon>Arthropoda</taxon>
        <taxon>Chelicerata</taxon>
        <taxon>Arachnida</taxon>
        <taxon>Araneae</taxon>
        <taxon>Araneomorphae</taxon>
        <taxon>Entelegynae</taxon>
        <taxon>Araneoidea</taxon>
        <taxon>Araneidae</taxon>
        <taxon>Caerostris</taxon>
    </lineage>
</organism>
<dbReference type="AlphaFoldDB" id="A0AAV4VAI6"/>
<evidence type="ECO:0008006" key="3">
    <source>
        <dbReference type="Google" id="ProtNLM"/>
    </source>
</evidence>
<dbReference type="Gene3D" id="2.60.210.10">
    <property type="entry name" value="Apoptosis, Tumor Necrosis Factor Receptor Associated Protein 2, Chain A"/>
    <property type="match status" value="1"/>
</dbReference>
<accession>A0AAV4VAI6</accession>
<keyword evidence="2" id="KW-1185">Reference proteome</keyword>
<dbReference type="SUPFAM" id="SSF49599">
    <property type="entry name" value="TRAF domain-like"/>
    <property type="match status" value="1"/>
</dbReference>
<gene>
    <name evidence="1" type="ORF">CEXT_144231</name>
</gene>
<protein>
    <recommendedName>
        <fullName evidence="3">MATH domain-containing protein</fullName>
    </recommendedName>
</protein>